<dbReference type="PANTHER" id="PTHR43133">
    <property type="entry name" value="RNA POLYMERASE ECF-TYPE SIGMA FACTO"/>
    <property type="match status" value="1"/>
</dbReference>
<gene>
    <name evidence="9" type="ORF">ABZ508_34305</name>
</gene>
<dbReference type="Proteomes" id="UP001550378">
    <property type="component" value="Unassembled WGS sequence"/>
</dbReference>
<dbReference type="PANTHER" id="PTHR43133:SF8">
    <property type="entry name" value="RNA POLYMERASE SIGMA FACTOR HI_1459-RELATED"/>
    <property type="match status" value="1"/>
</dbReference>
<dbReference type="Pfam" id="PF08281">
    <property type="entry name" value="Sigma70_r4_2"/>
    <property type="match status" value="1"/>
</dbReference>
<dbReference type="PROSITE" id="PS50943">
    <property type="entry name" value="HTH_CROC1"/>
    <property type="match status" value="1"/>
</dbReference>
<feature type="transmembrane region" description="Helical" evidence="7">
    <location>
        <begin position="400"/>
        <end position="421"/>
    </location>
</feature>
<dbReference type="SUPFAM" id="SSF47413">
    <property type="entry name" value="lambda repressor-like DNA-binding domains"/>
    <property type="match status" value="1"/>
</dbReference>
<dbReference type="SMART" id="SM00530">
    <property type="entry name" value="HTH_XRE"/>
    <property type="match status" value="1"/>
</dbReference>
<sequence>MTRTTTDAVRPASPLPTPKERRRLREALSLSEEQLARLVGVTRATVRSWETGRTSPRGRKRDLYVRILGGAGEDHPAGTGRAHREAERDQRDEGVRRAAARRPAPDAPAHQAGATPADASQDTAGTESAGGTRGAGGTEGTDGTSVADGTKESDGSRGASRAEGADVTSGAGGAEGADGTRGAGGTRDVSGAKDVGGAVPADGSEAEPAVPSDAFEAFDALYAYAAPALVQQAYLLTGRRKLSREAVEYAFQLAWERWPEVAVDRDPAGWVRVATHEYALSPWHRLRRAHRHPDTPGTDRAARELHTALLELPPAYRRALLLYDGLGLGLPETAAETEASTPATGNRVLHARELLAERIPELADPRRLHERLVALLAKGPAVVPAPPRTVRTGSERRVRLWTRGAVALTAVVVAATAFTLATAPTAYQPPLAPGEPVAGVPALGGPQRLTPQDEALRDRLRAEPVSGPARLVPDPH</sequence>
<dbReference type="InterPro" id="IPR036388">
    <property type="entry name" value="WH-like_DNA-bd_sf"/>
</dbReference>
<feature type="region of interest" description="Disordered" evidence="6">
    <location>
        <begin position="49"/>
        <end position="208"/>
    </location>
</feature>
<feature type="compositionally biased region" description="Basic and acidic residues" evidence="6">
    <location>
        <begin position="72"/>
        <end position="96"/>
    </location>
</feature>
<protein>
    <submittedName>
        <fullName evidence="9">Sigma factor-like helix-turn-helix DNA-binding protein</fullName>
    </submittedName>
</protein>
<evidence type="ECO:0000313" key="10">
    <source>
        <dbReference type="Proteomes" id="UP001550378"/>
    </source>
</evidence>
<comment type="caution">
    <text evidence="9">The sequence shown here is derived from an EMBL/GenBank/DDBJ whole genome shotgun (WGS) entry which is preliminary data.</text>
</comment>
<dbReference type="Gene3D" id="1.10.260.40">
    <property type="entry name" value="lambda repressor-like DNA-binding domains"/>
    <property type="match status" value="1"/>
</dbReference>
<accession>A0ABV2WGF6</accession>
<keyword evidence="10" id="KW-1185">Reference proteome</keyword>
<proteinExistence type="inferred from homology"/>
<feature type="compositionally biased region" description="Gly residues" evidence="6">
    <location>
        <begin position="170"/>
        <end position="185"/>
    </location>
</feature>
<reference evidence="9 10" key="1">
    <citation type="submission" date="2024-06" db="EMBL/GenBank/DDBJ databases">
        <title>The Natural Products Discovery Center: Release of the First 8490 Sequenced Strains for Exploring Actinobacteria Biosynthetic Diversity.</title>
        <authorList>
            <person name="Kalkreuter E."/>
            <person name="Kautsar S.A."/>
            <person name="Yang D."/>
            <person name="Bader C.D."/>
            <person name="Teijaro C.N."/>
            <person name="Fluegel L."/>
            <person name="Davis C.M."/>
            <person name="Simpson J.R."/>
            <person name="Lauterbach L."/>
            <person name="Steele A.D."/>
            <person name="Gui C."/>
            <person name="Meng S."/>
            <person name="Li G."/>
            <person name="Viehrig K."/>
            <person name="Ye F."/>
            <person name="Su P."/>
            <person name="Kiefer A.F."/>
            <person name="Nichols A."/>
            <person name="Cepeda A.J."/>
            <person name="Yan W."/>
            <person name="Fan B."/>
            <person name="Jiang Y."/>
            <person name="Adhikari A."/>
            <person name="Zheng C.-J."/>
            <person name="Schuster L."/>
            <person name="Cowan T.M."/>
            <person name="Smanski M.J."/>
            <person name="Chevrette M.G."/>
            <person name="De Carvalho L.P.S."/>
            <person name="Shen B."/>
        </authorList>
    </citation>
    <scope>NUCLEOTIDE SEQUENCE [LARGE SCALE GENOMIC DNA]</scope>
    <source>
        <strain evidence="9 10">NPDC006337</strain>
    </source>
</reference>
<comment type="similarity">
    <text evidence="1">Belongs to the sigma-70 factor family. ECF subfamily.</text>
</comment>
<dbReference type="SUPFAM" id="SSF88946">
    <property type="entry name" value="Sigma2 domain of RNA polymerase sigma factors"/>
    <property type="match status" value="1"/>
</dbReference>
<feature type="region of interest" description="Disordered" evidence="6">
    <location>
        <begin position="435"/>
        <end position="476"/>
    </location>
</feature>
<dbReference type="InterPro" id="IPR013325">
    <property type="entry name" value="RNA_pol_sigma_r2"/>
</dbReference>
<feature type="compositionally biased region" description="Gly residues" evidence="6">
    <location>
        <begin position="131"/>
        <end position="140"/>
    </location>
</feature>
<evidence type="ECO:0000256" key="4">
    <source>
        <dbReference type="ARBA" id="ARBA00023125"/>
    </source>
</evidence>
<keyword evidence="2" id="KW-0805">Transcription regulation</keyword>
<feature type="domain" description="HTH cro/C1-type" evidence="8">
    <location>
        <begin position="22"/>
        <end position="56"/>
    </location>
</feature>
<keyword evidence="5" id="KW-0804">Transcription</keyword>
<dbReference type="InterPro" id="IPR013324">
    <property type="entry name" value="RNA_pol_sigma_r3/r4-like"/>
</dbReference>
<dbReference type="SUPFAM" id="SSF88659">
    <property type="entry name" value="Sigma3 and sigma4 domains of RNA polymerase sigma factors"/>
    <property type="match status" value="1"/>
</dbReference>
<dbReference type="EMBL" id="JBEXZR010000059">
    <property type="protein sequence ID" value="MEU0712435.1"/>
    <property type="molecule type" value="Genomic_DNA"/>
</dbReference>
<dbReference type="RefSeq" id="WP_359658699.1">
    <property type="nucleotide sequence ID" value="NZ_JBEXZP010000385.1"/>
</dbReference>
<evidence type="ECO:0000256" key="3">
    <source>
        <dbReference type="ARBA" id="ARBA00023082"/>
    </source>
</evidence>
<evidence type="ECO:0000256" key="5">
    <source>
        <dbReference type="ARBA" id="ARBA00023163"/>
    </source>
</evidence>
<evidence type="ECO:0000256" key="1">
    <source>
        <dbReference type="ARBA" id="ARBA00010641"/>
    </source>
</evidence>
<keyword evidence="7" id="KW-0812">Transmembrane</keyword>
<evidence type="ECO:0000259" key="8">
    <source>
        <dbReference type="PROSITE" id="PS50943"/>
    </source>
</evidence>
<feature type="region of interest" description="Disordered" evidence="6">
    <location>
        <begin position="1"/>
        <end position="22"/>
    </location>
</feature>
<evidence type="ECO:0000256" key="6">
    <source>
        <dbReference type="SAM" id="MobiDB-lite"/>
    </source>
</evidence>
<keyword evidence="4" id="KW-0238">DNA-binding</keyword>
<dbReference type="CDD" id="cd00093">
    <property type="entry name" value="HTH_XRE"/>
    <property type="match status" value="1"/>
</dbReference>
<evidence type="ECO:0000313" key="9">
    <source>
        <dbReference type="EMBL" id="MEU0712435.1"/>
    </source>
</evidence>
<evidence type="ECO:0000256" key="7">
    <source>
        <dbReference type="SAM" id="Phobius"/>
    </source>
</evidence>
<organism evidence="9 10">
    <name type="scientific">Streptomyces lavendulocolor</name>
    <dbReference type="NCBI Taxonomy" id="67316"/>
    <lineage>
        <taxon>Bacteria</taxon>
        <taxon>Bacillati</taxon>
        <taxon>Actinomycetota</taxon>
        <taxon>Actinomycetes</taxon>
        <taxon>Kitasatosporales</taxon>
        <taxon>Streptomycetaceae</taxon>
        <taxon>Streptomyces</taxon>
    </lineage>
</organism>
<dbReference type="Pfam" id="PF01381">
    <property type="entry name" value="HTH_3"/>
    <property type="match status" value="1"/>
</dbReference>
<dbReference type="InterPro" id="IPR001387">
    <property type="entry name" value="Cro/C1-type_HTH"/>
</dbReference>
<evidence type="ECO:0000256" key="2">
    <source>
        <dbReference type="ARBA" id="ARBA00023015"/>
    </source>
</evidence>
<dbReference type="InterPro" id="IPR013249">
    <property type="entry name" value="RNA_pol_sigma70_r4_t2"/>
</dbReference>
<dbReference type="InterPro" id="IPR039425">
    <property type="entry name" value="RNA_pol_sigma-70-like"/>
</dbReference>
<keyword evidence="7" id="KW-0472">Membrane</keyword>
<keyword evidence="7" id="KW-1133">Transmembrane helix</keyword>
<name>A0ABV2WGF6_9ACTN</name>
<keyword evidence="3" id="KW-0731">Sigma factor</keyword>
<dbReference type="Gene3D" id="1.10.10.10">
    <property type="entry name" value="Winged helix-like DNA-binding domain superfamily/Winged helix DNA-binding domain"/>
    <property type="match status" value="1"/>
</dbReference>
<dbReference type="InterPro" id="IPR010982">
    <property type="entry name" value="Lambda_DNA-bd_dom_sf"/>
</dbReference>